<dbReference type="EMBL" id="JBFDAA010000003">
    <property type="protein sequence ID" value="KAL1138990.1"/>
    <property type="molecule type" value="Genomic_DNA"/>
</dbReference>
<evidence type="ECO:0000256" key="1">
    <source>
        <dbReference type="SAM" id="SignalP"/>
    </source>
</evidence>
<protein>
    <submittedName>
        <fullName evidence="2">Uncharacterized protein</fullName>
    </submittedName>
</protein>
<dbReference type="AlphaFoldDB" id="A0ABD0YSP8"/>
<accession>A0ABD0YSP8</accession>
<organism evidence="2 3">
    <name type="scientific">Ranatra chinensis</name>
    <dbReference type="NCBI Taxonomy" id="642074"/>
    <lineage>
        <taxon>Eukaryota</taxon>
        <taxon>Metazoa</taxon>
        <taxon>Ecdysozoa</taxon>
        <taxon>Arthropoda</taxon>
        <taxon>Hexapoda</taxon>
        <taxon>Insecta</taxon>
        <taxon>Pterygota</taxon>
        <taxon>Neoptera</taxon>
        <taxon>Paraneoptera</taxon>
        <taxon>Hemiptera</taxon>
        <taxon>Heteroptera</taxon>
        <taxon>Panheteroptera</taxon>
        <taxon>Nepomorpha</taxon>
        <taxon>Nepidae</taxon>
        <taxon>Ranatrinae</taxon>
        <taxon>Ranatra</taxon>
    </lineage>
</organism>
<gene>
    <name evidence="2" type="ORF">AAG570_009051</name>
</gene>
<evidence type="ECO:0000313" key="3">
    <source>
        <dbReference type="Proteomes" id="UP001558652"/>
    </source>
</evidence>
<feature type="signal peptide" evidence="1">
    <location>
        <begin position="1"/>
        <end position="23"/>
    </location>
</feature>
<reference evidence="2 3" key="1">
    <citation type="submission" date="2024-07" db="EMBL/GenBank/DDBJ databases">
        <title>Chromosome-level genome assembly of the water stick insect Ranatra chinensis (Heteroptera: Nepidae).</title>
        <authorList>
            <person name="Liu X."/>
        </authorList>
    </citation>
    <scope>NUCLEOTIDE SEQUENCE [LARGE SCALE GENOMIC DNA]</scope>
    <source>
        <strain evidence="2">Cailab_2021Rc</strain>
        <tissue evidence="2">Muscle</tissue>
    </source>
</reference>
<keyword evidence="1" id="KW-0732">Signal</keyword>
<sequence length="124" mass="13961">MALSKSVLMMSLVLVGLMAGGSCFRIIPTYPILLHNQALTRILTTNTYYPRYRRALDYPEALEYRYQPGRNGGAHLGTKWRCPFRDEMEVPDKGRYVGARKGRNCGCPIRGEDVPIKGRIAGAR</sequence>
<name>A0ABD0YSP8_9HEMI</name>
<keyword evidence="3" id="KW-1185">Reference proteome</keyword>
<feature type="chain" id="PRO_5044818483" evidence="1">
    <location>
        <begin position="24"/>
        <end position="124"/>
    </location>
</feature>
<evidence type="ECO:0000313" key="2">
    <source>
        <dbReference type="EMBL" id="KAL1138990.1"/>
    </source>
</evidence>
<dbReference type="PROSITE" id="PS51257">
    <property type="entry name" value="PROKAR_LIPOPROTEIN"/>
    <property type="match status" value="1"/>
</dbReference>
<dbReference type="Proteomes" id="UP001558652">
    <property type="component" value="Unassembled WGS sequence"/>
</dbReference>
<comment type="caution">
    <text evidence="2">The sequence shown here is derived from an EMBL/GenBank/DDBJ whole genome shotgun (WGS) entry which is preliminary data.</text>
</comment>
<proteinExistence type="predicted"/>